<protein>
    <submittedName>
        <fullName evidence="1">Uncharacterized protein DUF664</fullName>
    </submittedName>
</protein>
<gene>
    <name evidence="1" type="ORF">DES52_104225</name>
</gene>
<keyword evidence="2" id="KW-1185">Reference proteome</keyword>
<reference evidence="1 2" key="1">
    <citation type="submission" date="2018-06" db="EMBL/GenBank/DDBJ databases">
        <title>Genomic Encyclopedia of Type Strains, Phase IV (KMG-IV): sequencing the most valuable type-strain genomes for metagenomic binning, comparative biology and taxonomic classification.</title>
        <authorList>
            <person name="Goeker M."/>
        </authorList>
    </citation>
    <scope>NUCLEOTIDE SEQUENCE [LARGE SCALE GENOMIC DNA]</scope>
    <source>
        <strain evidence="1 2">DSM 18048</strain>
    </source>
</reference>
<dbReference type="EMBL" id="QJSX01000004">
    <property type="protein sequence ID" value="PYE54951.1"/>
    <property type="molecule type" value="Genomic_DNA"/>
</dbReference>
<evidence type="ECO:0000313" key="2">
    <source>
        <dbReference type="Proteomes" id="UP000248326"/>
    </source>
</evidence>
<name>A0A318SDJ3_9DEIO</name>
<evidence type="ECO:0000313" key="1">
    <source>
        <dbReference type="EMBL" id="PYE54951.1"/>
    </source>
</evidence>
<sequence>MTAPDPQYLLIEDLEGYTPHVARLVGMMNYTRLTTLWEIKGLTVEQLDHRIDDKANSIGALLVHMAAIESWFQILTFEGRELFKPEEYDRWSAAMELGDRARTEIHGHDDAYYLDLLRSVRDKTLRGFRERDDAWLHESRPFWWARGNHYFMWFHVFEDELNHRGQIRLIKSRLPQALAVRGSA</sequence>
<proteinExistence type="predicted"/>
<dbReference type="Proteomes" id="UP000248326">
    <property type="component" value="Unassembled WGS sequence"/>
</dbReference>
<dbReference type="Pfam" id="PF04978">
    <property type="entry name" value="MST"/>
    <property type="match status" value="1"/>
</dbReference>
<dbReference type="OrthoDB" id="117483at2"/>
<accession>A0A318SDJ3</accession>
<dbReference type="RefSeq" id="WP_110886057.1">
    <property type="nucleotide sequence ID" value="NZ_QJSX01000004.1"/>
</dbReference>
<dbReference type="AlphaFoldDB" id="A0A318SDJ3"/>
<comment type="caution">
    <text evidence="1">The sequence shown here is derived from an EMBL/GenBank/DDBJ whole genome shotgun (WGS) entry which is preliminary data.</text>
</comment>
<dbReference type="SUPFAM" id="SSF109854">
    <property type="entry name" value="DinB/YfiT-like putative metalloenzymes"/>
    <property type="match status" value="1"/>
</dbReference>
<organism evidence="1 2">
    <name type="scientific">Deinococcus yavapaiensis KR-236</name>
    <dbReference type="NCBI Taxonomy" id="694435"/>
    <lineage>
        <taxon>Bacteria</taxon>
        <taxon>Thermotogati</taxon>
        <taxon>Deinococcota</taxon>
        <taxon>Deinococci</taxon>
        <taxon>Deinococcales</taxon>
        <taxon>Deinococcaceae</taxon>
        <taxon>Deinococcus</taxon>
    </lineage>
</organism>
<dbReference type="Gene3D" id="1.20.120.450">
    <property type="entry name" value="dinb family like domain"/>
    <property type="match status" value="1"/>
</dbReference>
<dbReference type="InterPro" id="IPR034660">
    <property type="entry name" value="DinB/YfiT-like"/>
</dbReference>
<dbReference type="InterPro" id="IPR007061">
    <property type="entry name" value="MST-like"/>
</dbReference>